<dbReference type="OrthoDB" id="1631895at2"/>
<gene>
    <name evidence="2" type="ORF">BN85403360</name>
</gene>
<evidence type="ECO:0000313" key="2">
    <source>
        <dbReference type="EMBL" id="CCV63913.1"/>
    </source>
</evidence>
<evidence type="ECO:0000256" key="1">
    <source>
        <dbReference type="SAM" id="Phobius"/>
    </source>
</evidence>
<dbReference type="KEGG" id="apal:BN85403360"/>
<dbReference type="AlphaFoldDB" id="U4KK78"/>
<name>U4KK78_ALTPJ</name>
<dbReference type="EMBL" id="FO681347">
    <property type="protein sequence ID" value="CCV63913.1"/>
    <property type="molecule type" value="Genomic_DNA"/>
</dbReference>
<proteinExistence type="predicted"/>
<keyword evidence="1" id="KW-0472">Membrane</keyword>
<keyword evidence="1" id="KW-0812">Transmembrane</keyword>
<reference evidence="2 3" key="1">
    <citation type="journal article" date="2013" name="J. Mol. Microbiol. Biotechnol.">
        <title>Analysis of the Complete Genomes of Acholeplasma brassicae , A. palmae and A. laidlawii and Their Comparison to the Obligate Parasites from ' Candidatus Phytoplasma'.</title>
        <authorList>
            <person name="Kube M."/>
            <person name="Siewert C."/>
            <person name="Migdoll A.M."/>
            <person name="Duduk B."/>
            <person name="Holz S."/>
            <person name="Rabus R."/>
            <person name="Seemuller E."/>
            <person name="Mitrovic J."/>
            <person name="Muller I."/>
            <person name="Buttner C."/>
            <person name="Reinhardt R."/>
        </authorList>
    </citation>
    <scope>NUCLEOTIDE SEQUENCE [LARGE SCALE GENOMIC DNA]</scope>
    <source>
        <strain evidence="2 3">J233</strain>
    </source>
</reference>
<keyword evidence="1" id="KW-1133">Transmembrane helix</keyword>
<dbReference type="Gene3D" id="1.10.1760.20">
    <property type="match status" value="1"/>
</dbReference>
<organism evidence="2 3">
    <name type="scientific">Alteracholeplasma palmae (strain ATCC 49389 / J233)</name>
    <name type="common">Acholeplasma palmae</name>
    <dbReference type="NCBI Taxonomy" id="1318466"/>
    <lineage>
        <taxon>Bacteria</taxon>
        <taxon>Bacillati</taxon>
        <taxon>Mycoplasmatota</taxon>
        <taxon>Mollicutes</taxon>
        <taxon>Acholeplasmatales</taxon>
        <taxon>Acholeplasmataceae</taxon>
        <taxon>Acholeplasma</taxon>
    </lineage>
</organism>
<dbReference type="Proteomes" id="UP000032740">
    <property type="component" value="Chromosome"/>
</dbReference>
<sequence length="176" mass="19650">MKYNIKRLTLAVMLSALGIIIPLIMPKIVIGPASYTLGSHVPIFIAMFIGWDIALLVGLSGGIGFFLSLGPIVSARAFSHILWAVSFSFIFTKMKDKNFSLLKRTPFNLVLAFFHALLECIVVALFFLGNLNDWSFILYTIILPVGIGGFIHSLVDFEISFFLYKRLESQLMQLAL</sequence>
<feature type="transmembrane region" description="Helical" evidence="1">
    <location>
        <begin position="134"/>
        <end position="164"/>
    </location>
</feature>
<dbReference type="RefSeq" id="WP_026656257.1">
    <property type="nucleotide sequence ID" value="NC_022538.1"/>
</dbReference>
<dbReference type="HOGENOM" id="CLU_118978_0_0_14"/>
<feature type="transmembrane region" description="Helical" evidence="1">
    <location>
        <begin position="42"/>
        <end position="67"/>
    </location>
</feature>
<feature type="transmembrane region" description="Helical" evidence="1">
    <location>
        <begin position="106"/>
        <end position="128"/>
    </location>
</feature>
<keyword evidence="3" id="KW-1185">Reference proteome</keyword>
<evidence type="ECO:0000313" key="3">
    <source>
        <dbReference type="Proteomes" id="UP000032740"/>
    </source>
</evidence>
<feature type="transmembrane region" description="Helical" evidence="1">
    <location>
        <begin position="73"/>
        <end position="94"/>
    </location>
</feature>
<dbReference type="STRING" id="1318466.BN85403360"/>
<feature type="transmembrane region" description="Helical" evidence="1">
    <location>
        <begin position="12"/>
        <end position="30"/>
    </location>
</feature>
<protein>
    <submittedName>
        <fullName evidence="2">Uncharacterized protein</fullName>
    </submittedName>
</protein>
<accession>U4KK78</accession>